<comment type="subunit">
    <text evidence="8">Component of the Ubi complex metabolon, which regroups five ubiquinone biosynthesis proteins (UbiE, UbiF, UbiG, UbiH and UbiI) and two accessory factors (UbiK and the lipid-binding protein UbiJ).</text>
</comment>
<dbReference type="STRING" id="1225476.A1D18_03845"/>
<dbReference type="RefSeq" id="WP_071662494.1">
    <property type="nucleotide sequence ID" value="NZ_LUKY01000032.1"/>
</dbReference>
<evidence type="ECO:0000313" key="11">
    <source>
        <dbReference type="Proteomes" id="UP000183924"/>
    </source>
</evidence>
<dbReference type="InterPro" id="IPR018168">
    <property type="entry name" value="Ubi_Hdrlase_CS"/>
</dbReference>
<evidence type="ECO:0000256" key="8">
    <source>
        <dbReference type="ARBA" id="ARBA00065734"/>
    </source>
</evidence>
<keyword evidence="7" id="KW-0503">Monooxygenase</keyword>
<dbReference type="OrthoDB" id="9769565at2"/>
<dbReference type="GO" id="GO:0016705">
    <property type="term" value="F:oxidoreductase activity, acting on paired donors, with incorporation or reduction of molecular oxygen"/>
    <property type="evidence" value="ECO:0007669"/>
    <property type="project" value="InterPro"/>
</dbReference>
<evidence type="ECO:0000256" key="2">
    <source>
        <dbReference type="ARBA" id="ARBA00004749"/>
    </source>
</evidence>
<sequence>MTLEVQTDYDIVIVGGGIVGLTLACHLKDQDLKIALINKETSPNISSSLTSQLRVIAITLGSQHYLQELNVWQRFNRKHDAPFRSMQVWESGQAAHLFFDSADIGQASLGYIVKNYDLEQALHTQAKTNSELTWFTPDALVDMQIEKNQVVVTLASGAEISTRLLVGADGEQSKVRQWADLPIKATDYVQRALIATVQTELTHDQIARQVFLANGPLAFLPLRDAHQCSIVWSNTPEEIRRLEALNDELFCGELTKVFEQCLGQIASTSPRLSYPLKIQESEQYIKSSVALIGDAAHTLHPLAGQGANLGLADAQCLAKVIIEAKQKHRSISAFHTLRRYERERRFHNRVMMGGVDSIKYLFAASNPILQKTRQYGLGLINNLACLKNVITRYAIGNFSG</sequence>
<dbReference type="GO" id="GO:0004497">
    <property type="term" value="F:monooxygenase activity"/>
    <property type="evidence" value="ECO:0007669"/>
    <property type="project" value="UniProtKB-KW"/>
</dbReference>
<dbReference type="GO" id="GO:0006744">
    <property type="term" value="P:ubiquinone biosynthetic process"/>
    <property type="evidence" value="ECO:0007669"/>
    <property type="project" value="UniProtKB-UniPathway"/>
</dbReference>
<evidence type="ECO:0000256" key="1">
    <source>
        <dbReference type="ARBA" id="ARBA00001974"/>
    </source>
</evidence>
<evidence type="ECO:0000256" key="7">
    <source>
        <dbReference type="ARBA" id="ARBA00023033"/>
    </source>
</evidence>
<dbReference type="Proteomes" id="UP000183924">
    <property type="component" value="Unassembled WGS sequence"/>
</dbReference>
<dbReference type="UniPathway" id="UPA00232"/>
<dbReference type="InterPro" id="IPR051205">
    <property type="entry name" value="UbiH/COQ6_monooxygenase"/>
</dbReference>
<evidence type="ECO:0000259" key="9">
    <source>
        <dbReference type="Pfam" id="PF01494"/>
    </source>
</evidence>
<dbReference type="InterPro" id="IPR010971">
    <property type="entry name" value="UbiH/COQ6"/>
</dbReference>
<dbReference type="EMBL" id="LUKY01000032">
    <property type="protein sequence ID" value="OIZ95234.1"/>
    <property type="molecule type" value="Genomic_DNA"/>
</dbReference>
<reference evidence="10 11" key="1">
    <citation type="submission" date="2016-03" db="EMBL/GenBank/DDBJ databases">
        <title>Comparative genomics of Rickettsiella.</title>
        <authorList>
            <person name="Chandler C."/>
            <person name="Wang Y."/>
        </authorList>
    </citation>
    <scope>NUCLEOTIDE SEQUENCE [LARGE SCALE GENOMIC DNA]</scope>
    <source>
        <strain evidence="10 11">RCFS May 2013</strain>
    </source>
</reference>
<organism evidence="10 11">
    <name type="scientific">Candidatus Rickettsiella isopodorum</name>
    <dbReference type="NCBI Taxonomy" id="1225476"/>
    <lineage>
        <taxon>Bacteria</taxon>
        <taxon>Pseudomonadati</taxon>
        <taxon>Pseudomonadota</taxon>
        <taxon>Gammaproteobacteria</taxon>
        <taxon>Legionellales</taxon>
        <taxon>Coxiellaceae</taxon>
        <taxon>Rickettsiella</taxon>
    </lineage>
</organism>
<gene>
    <name evidence="10" type="ORF">A1D18_03845</name>
</gene>
<dbReference type="PROSITE" id="PS01304">
    <property type="entry name" value="UBIH"/>
    <property type="match status" value="1"/>
</dbReference>
<dbReference type="PANTHER" id="PTHR43876">
    <property type="entry name" value="UBIQUINONE BIOSYNTHESIS MONOOXYGENASE COQ6, MITOCHONDRIAL"/>
    <property type="match status" value="1"/>
</dbReference>
<dbReference type="NCBIfam" id="TIGR01988">
    <property type="entry name" value="Ubi-OHases"/>
    <property type="match status" value="1"/>
</dbReference>
<comment type="similarity">
    <text evidence="3">Belongs to the UbiH/COQ6 family.</text>
</comment>
<keyword evidence="6" id="KW-0560">Oxidoreductase</keyword>
<comment type="cofactor">
    <cofactor evidence="1">
        <name>FAD</name>
        <dbReference type="ChEBI" id="CHEBI:57692"/>
    </cofactor>
</comment>
<keyword evidence="4" id="KW-0285">Flavoprotein</keyword>
<dbReference type="AlphaFoldDB" id="A0A1J8NJZ9"/>
<evidence type="ECO:0000256" key="3">
    <source>
        <dbReference type="ARBA" id="ARBA00005349"/>
    </source>
</evidence>
<proteinExistence type="inferred from homology"/>
<comment type="caution">
    <text evidence="10">The sequence shown here is derived from an EMBL/GenBank/DDBJ whole genome shotgun (WGS) entry which is preliminary data.</text>
</comment>
<dbReference type="InterPro" id="IPR036188">
    <property type="entry name" value="FAD/NAD-bd_sf"/>
</dbReference>
<dbReference type="SUPFAM" id="SSF51905">
    <property type="entry name" value="FAD/NAD(P)-binding domain"/>
    <property type="match status" value="1"/>
</dbReference>
<evidence type="ECO:0000256" key="6">
    <source>
        <dbReference type="ARBA" id="ARBA00023002"/>
    </source>
</evidence>
<dbReference type="FunFam" id="3.50.50.60:FF:000021">
    <property type="entry name" value="Ubiquinone biosynthesis monooxygenase COQ6"/>
    <property type="match status" value="1"/>
</dbReference>
<keyword evidence="5" id="KW-0274">FAD</keyword>
<feature type="domain" description="FAD-binding" evidence="9">
    <location>
        <begin position="9"/>
        <end position="347"/>
    </location>
</feature>
<keyword evidence="11" id="KW-1185">Reference proteome</keyword>
<evidence type="ECO:0000313" key="10">
    <source>
        <dbReference type="EMBL" id="OIZ95234.1"/>
    </source>
</evidence>
<dbReference type="Gene3D" id="3.50.50.60">
    <property type="entry name" value="FAD/NAD(P)-binding domain"/>
    <property type="match status" value="2"/>
</dbReference>
<evidence type="ECO:0000256" key="4">
    <source>
        <dbReference type="ARBA" id="ARBA00022630"/>
    </source>
</evidence>
<dbReference type="PRINTS" id="PR00420">
    <property type="entry name" value="RNGMNOXGNASE"/>
</dbReference>
<dbReference type="GO" id="GO:0110142">
    <property type="term" value="C:ubiquinone biosynthesis complex"/>
    <property type="evidence" value="ECO:0007669"/>
    <property type="project" value="UniProtKB-ARBA"/>
</dbReference>
<dbReference type="GO" id="GO:0071949">
    <property type="term" value="F:FAD binding"/>
    <property type="evidence" value="ECO:0007669"/>
    <property type="project" value="InterPro"/>
</dbReference>
<dbReference type="PANTHER" id="PTHR43876:SF7">
    <property type="entry name" value="UBIQUINONE BIOSYNTHESIS MONOOXYGENASE COQ6, MITOCHONDRIAL"/>
    <property type="match status" value="1"/>
</dbReference>
<protein>
    <recommendedName>
        <fullName evidence="9">FAD-binding domain-containing protein</fullName>
    </recommendedName>
</protein>
<accession>A0A1J8NJZ9</accession>
<evidence type="ECO:0000256" key="5">
    <source>
        <dbReference type="ARBA" id="ARBA00022827"/>
    </source>
</evidence>
<dbReference type="InterPro" id="IPR002938">
    <property type="entry name" value="FAD-bd"/>
</dbReference>
<name>A0A1J8NJZ9_9COXI</name>
<comment type="pathway">
    <text evidence="2">Cofactor biosynthesis; ubiquinone biosynthesis.</text>
</comment>
<dbReference type="Pfam" id="PF01494">
    <property type="entry name" value="FAD_binding_3"/>
    <property type="match status" value="1"/>
</dbReference>